<organism evidence="4">
    <name type="scientific">freshwater metagenome</name>
    <dbReference type="NCBI Taxonomy" id="449393"/>
    <lineage>
        <taxon>unclassified sequences</taxon>
        <taxon>metagenomes</taxon>
        <taxon>ecological metagenomes</taxon>
    </lineage>
</organism>
<feature type="region of interest" description="Disordered" evidence="2">
    <location>
        <begin position="99"/>
        <end position="142"/>
    </location>
</feature>
<dbReference type="Pfam" id="PF00472">
    <property type="entry name" value="RF-1"/>
    <property type="match status" value="1"/>
</dbReference>
<dbReference type="PANTHER" id="PTHR47814">
    <property type="entry name" value="PEPTIDYL-TRNA HYDROLASE ARFB"/>
    <property type="match status" value="1"/>
</dbReference>
<dbReference type="EMBL" id="CAEZVB010000008">
    <property type="protein sequence ID" value="CAB4615558.1"/>
    <property type="molecule type" value="Genomic_DNA"/>
</dbReference>
<name>A0A6J6I4B2_9ZZZZ</name>
<gene>
    <name evidence="4" type="ORF">UFOPK1908_00350</name>
</gene>
<dbReference type="SUPFAM" id="SSF75620">
    <property type="entry name" value="Release factor"/>
    <property type="match status" value="1"/>
</dbReference>
<proteinExistence type="inferred from homology"/>
<evidence type="ECO:0000313" key="4">
    <source>
        <dbReference type="EMBL" id="CAB4615558.1"/>
    </source>
</evidence>
<reference evidence="4" key="1">
    <citation type="submission" date="2020-05" db="EMBL/GenBank/DDBJ databases">
        <authorList>
            <person name="Chiriac C."/>
            <person name="Salcher M."/>
            <person name="Ghai R."/>
            <person name="Kavagutti S V."/>
        </authorList>
    </citation>
    <scope>NUCLEOTIDE SEQUENCE</scope>
</reference>
<evidence type="ECO:0000259" key="3">
    <source>
        <dbReference type="Pfam" id="PF00472"/>
    </source>
</evidence>
<sequence length="142" mass="15747">MADDLIIRGAVVIPQAELVVKFSRSSGPGGQGVNTADSRVQLSFDIANSPSLPEYLRERALTNLKSKLVDGCITITASEQRSQLQNRKTAELRLSQLLREAIAPPARTRKATRPTKGSNERRLNAKKSRGETKRLRRSKEHD</sequence>
<dbReference type="GO" id="GO:0003747">
    <property type="term" value="F:translation release factor activity"/>
    <property type="evidence" value="ECO:0007669"/>
    <property type="project" value="InterPro"/>
</dbReference>
<accession>A0A6J6I4B2</accession>
<feature type="compositionally biased region" description="Basic and acidic residues" evidence="2">
    <location>
        <begin position="118"/>
        <end position="142"/>
    </location>
</feature>
<dbReference type="NCBIfam" id="NF006718">
    <property type="entry name" value="PRK09256.1"/>
    <property type="match status" value="1"/>
</dbReference>
<comment type="similarity">
    <text evidence="1">Belongs to the prokaryotic/mitochondrial release factor family.</text>
</comment>
<dbReference type="GO" id="GO:0043022">
    <property type="term" value="F:ribosome binding"/>
    <property type="evidence" value="ECO:0007669"/>
    <property type="project" value="TreeGrafter"/>
</dbReference>
<dbReference type="InterPro" id="IPR000352">
    <property type="entry name" value="Pep_chain_release_fac_I"/>
</dbReference>
<dbReference type="GO" id="GO:0072344">
    <property type="term" value="P:rescue of stalled ribosome"/>
    <property type="evidence" value="ECO:0007669"/>
    <property type="project" value="TreeGrafter"/>
</dbReference>
<protein>
    <submittedName>
        <fullName evidence="4">Unannotated protein</fullName>
    </submittedName>
</protein>
<dbReference type="GO" id="GO:0004045">
    <property type="term" value="F:peptidyl-tRNA hydrolase activity"/>
    <property type="evidence" value="ECO:0007669"/>
    <property type="project" value="TreeGrafter"/>
</dbReference>
<dbReference type="AlphaFoldDB" id="A0A6J6I4B2"/>
<dbReference type="InterPro" id="IPR045853">
    <property type="entry name" value="Pep_chain_release_fac_I_sf"/>
</dbReference>
<dbReference type="PANTHER" id="PTHR47814:SF1">
    <property type="entry name" value="PEPTIDYL-TRNA HYDROLASE ARFB"/>
    <property type="match status" value="1"/>
</dbReference>
<feature type="domain" description="Prokaryotic-type class I peptide chain release factors" evidence="3">
    <location>
        <begin position="11"/>
        <end position="136"/>
    </location>
</feature>
<evidence type="ECO:0000256" key="2">
    <source>
        <dbReference type="SAM" id="MobiDB-lite"/>
    </source>
</evidence>
<evidence type="ECO:0000256" key="1">
    <source>
        <dbReference type="ARBA" id="ARBA00010835"/>
    </source>
</evidence>
<dbReference type="Gene3D" id="3.30.160.20">
    <property type="match status" value="1"/>
</dbReference>